<feature type="domain" description="Cation efflux protein transmembrane" evidence="9">
    <location>
        <begin position="24"/>
        <end position="206"/>
    </location>
</feature>
<evidence type="ECO:0000313" key="10">
    <source>
        <dbReference type="EMBL" id="USR90097.1"/>
    </source>
</evidence>
<evidence type="ECO:0000256" key="7">
    <source>
        <dbReference type="SAM" id="MobiDB-lite"/>
    </source>
</evidence>
<dbReference type="InterPro" id="IPR027469">
    <property type="entry name" value="Cation_efflux_TMD_sf"/>
</dbReference>
<evidence type="ECO:0000256" key="5">
    <source>
        <dbReference type="ARBA" id="ARBA00023065"/>
    </source>
</evidence>
<name>A0ABY5AMM9_9CYAN</name>
<feature type="transmembrane region" description="Helical" evidence="8">
    <location>
        <begin position="86"/>
        <end position="106"/>
    </location>
</feature>
<dbReference type="PANTHER" id="PTHR45755">
    <property type="match status" value="1"/>
</dbReference>
<feature type="transmembrane region" description="Helical" evidence="8">
    <location>
        <begin position="54"/>
        <end position="74"/>
    </location>
</feature>
<dbReference type="InterPro" id="IPR002524">
    <property type="entry name" value="Cation_efflux"/>
</dbReference>
<feature type="region of interest" description="Disordered" evidence="7">
    <location>
        <begin position="235"/>
        <end position="278"/>
    </location>
</feature>
<feature type="transmembrane region" description="Helical" evidence="8">
    <location>
        <begin position="21"/>
        <end position="42"/>
    </location>
</feature>
<dbReference type="InterPro" id="IPR045316">
    <property type="entry name" value="Msc2-like"/>
</dbReference>
<dbReference type="Pfam" id="PF01545">
    <property type="entry name" value="Cation_efflux"/>
    <property type="match status" value="1"/>
</dbReference>
<feature type="transmembrane region" description="Helical" evidence="8">
    <location>
        <begin position="153"/>
        <end position="178"/>
    </location>
</feature>
<keyword evidence="5" id="KW-0406">Ion transport</keyword>
<protein>
    <submittedName>
        <fullName evidence="10">Cation diffusion facilitator family transporter</fullName>
    </submittedName>
</protein>
<dbReference type="PANTHER" id="PTHR45755:SF4">
    <property type="entry name" value="ZINC TRANSPORTER 7"/>
    <property type="match status" value="1"/>
</dbReference>
<proteinExistence type="predicted"/>
<evidence type="ECO:0000256" key="4">
    <source>
        <dbReference type="ARBA" id="ARBA00022989"/>
    </source>
</evidence>
<organism evidence="10 11">
    <name type="scientific">Phormidium yuhuli AB48</name>
    <dbReference type="NCBI Taxonomy" id="2940671"/>
    <lineage>
        <taxon>Bacteria</taxon>
        <taxon>Bacillati</taxon>
        <taxon>Cyanobacteriota</taxon>
        <taxon>Cyanophyceae</taxon>
        <taxon>Oscillatoriophycideae</taxon>
        <taxon>Oscillatoriales</taxon>
        <taxon>Oscillatoriaceae</taxon>
        <taxon>Phormidium</taxon>
        <taxon>Phormidium yuhuli</taxon>
    </lineage>
</organism>
<keyword evidence="11" id="KW-1185">Reference proteome</keyword>
<dbReference type="Gene3D" id="1.20.1510.10">
    <property type="entry name" value="Cation efflux protein transmembrane domain"/>
    <property type="match status" value="1"/>
</dbReference>
<evidence type="ECO:0000259" key="9">
    <source>
        <dbReference type="Pfam" id="PF01545"/>
    </source>
</evidence>
<feature type="compositionally biased region" description="Polar residues" evidence="7">
    <location>
        <begin position="236"/>
        <end position="254"/>
    </location>
</feature>
<keyword evidence="4 8" id="KW-1133">Transmembrane helix</keyword>
<evidence type="ECO:0000313" key="11">
    <source>
        <dbReference type="Proteomes" id="UP001056708"/>
    </source>
</evidence>
<keyword evidence="2" id="KW-0813">Transport</keyword>
<feature type="transmembrane region" description="Helical" evidence="8">
    <location>
        <begin position="184"/>
        <end position="203"/>
    </location>
</feature>
<evidence type="ECO:0000256" key="2">
    <source>
        <dbReference type="ARBA" id="ARBA00022448"/>
    </source>
</evidence>
<dbReference type="InterPro" id="IPR058533">
    <property type="entry name" value="Cation_efflux_TM"/>
</dbReference>
<comment type="subcellular location">
    <subcellularLocation>
        <location evidence="1">Membrane</location>
        <topology evidence="1">Multi-pass membrane protein</topology>
    </subcellularLocation>
</comment>
<feature type="transmembrane region" description="Helical" evidence="8">
    <location>
        <begin position="118"/>
        <end position="141"/>
    </location>
</feature>
<evidence type="ECO:0000256" key="3">
    <source>
        <dbReference type="ARBA" id="ARBA00022692"/>
    </source>
</evidence>
<keyword evidence="6 8" id="KW-0472">Membrane</keyword>
<dbReference type="EMBL" id="CP098611">
    <property type="protein sequence ID" value="USR90097.1"/>
    <property type="molecule type" value="Genomic_DNA"/>
</dbReference>
<accession>A0ABY5AMM9</accession>
<sequence>MRQFSPRPCPCCTPIDSGTSLETLQVAIALVLGFSVVEWLTGQFSHSLSLLADSGHMLTDAIALSLALWATWRVRLGHPGGRRDSGVAIVNGLSLLVMAGLVLWEALRHLNHPPEELLSLPVLGVALLGLLINASSAKLLHQGSQSNLNLEGAFLHAVADAMGSVGVIVAALVAYLWGWHWVDTAIGVAIAGFITISAIPLLLKAIAQWRAPVKAVQDPSGLLELGQAALIRKLDSTSPQPRRSPVTPSNSYSCQYLKPQPQQGPIGPLSRRRNVKIR</sequence>
<evidence type="ECO:0000256" key="1">
    <source>
        <dbReference type="ARBA" id="ARBA00004141"/>
    </source>
</evidence>
<dbReference type="NCBIfam" id="TIGR01297">
    <property type="entry name" value="CDF"/>
    <property type="match status" value="1"/>
</dbReference>
<gene>
    <name evidence="10" type="ORF">NEA10_14750</name>
</gene>
<dbReference type="Proteomes" id="UP001056708">
    <property type="component" value="Chromosome"/>
</dbReference>
<evidence type="ECO:0000256" key="8">
    <source>
        <dbReference type="SAM" id="Phobius"/>
    </source>
</evidence>
<reference evidence="10" key="1">
    <citation type="submission" date="2022-06" db="EMBL/GenBank/DDBJ databases">
        <title>Genome sequence of Phormidium yuhuli AB48 isolated from an industrial photobioreactor environment.</title>
        <authorList>
            <person name="Qiu Y."/>
            <person name="Noonan A.J.C."/>
            <person name="Dofher K."/>
            <person name="Koch M."/>
            <person name="Kieft B."/>
            <person name="Lin X."/>
            <person name="Ziels R.M."/>
            <person name="Hallam S.J."/>
        </authorList>
    </citation>
    <scope>NUCLEOTIDE SEQUENCE</scope>
    <source>
        <strain evidence="10">AB48</strain>
    </source>
</reference>
<dbReference type="RefSeq" id="WP_252661813.1">
    <property type="nucleotide sequence ID" value="NZ_CP098611.1"/>
</dbReference>
<evidence type="ECO:0000256" key="6">
    <source>
        <dbReference type="ARBA" id="ARBA00023136"/>
    </source>
</evidence>
<dbReference type="SUPFAM" id="SSF161111">
    <property type="entry name" value="Cation efflux protein transmembrane domain-like"/>
    <property type="match status" value="1"/>
</dbReference>
<keyword evidence="3 8" id="KW-0812">Transmembrane</keyword>